<comment type="function">
    <text evidence="2">Core subunit of the mitochondrial membrane respiratory chain NADH dehydrogenase (Complex I) which catalyzes electron transfer from NADH through the respiratory chain, using ubiquinone as an electron acceptor. Essential for the catalytic activity and assembly of complex I.</text>
</comment>
<keyword evidence="2 4" id="KW-0496">Mitochondrion</keyword>
<comment type="subcellular location">
    <subcellularLocation>
        <location evidence="2">Mitochondrion membrane</location>
        <topology evidence="2">Multi-pass membrane protein</topology>
    </subcellularLocation>
</comment>
<feature type="transmembrane region" description="Helical" evidence="2">
    <location>
        <begin position="29"/>
        <end position="49"/>
    </location>
</feature>
<accession>G9ISU1</accession>
<feature type="signal peptide" evidence="3">
    <location>
        <begin position="1"/>
        <end position="22"/>
    </location>
</feature>
<dbReference type="InterPro" id="IPR042106">
    <property type="entry name" value="Nuo/plastoQ_OxRdtase_6_NuoJ"/>
</dbReference>
<protein>
    <recommendedName>
        <fullName evidence="1 2">NADH-ubiquinone oxidoreductase chain 6</fullName>
        <ecNumber evidence="2">7.1.1.2</ecNumber>
    </recommendedName>
</protein>
<organism evidence="4">
    <name type="scientific">Lucernaria janetae</name>
    <name type="common">Jellyfish</name>
    <dbReference type="NCBI Taxonomy" id="313506"/>
    <lineage>
        <taxon>Eukaryota</taxon>
        <taxon>Metazoa</taxon>
        <taxon>Cnidaria</taxon>
        <taxon>Staurozoa</taxon>
        <taxon>Stauromedusae</taxon>
        <taxon>Myostaurida</taxon>
        <taxon>Lucernariidae</taxon>
        <taxon>Lucernaria</taxon>
    </lineage>
</organism>
<feature type="transmembrane region" description="Helical" evidence="2">
    <location>
        <begin position="56"/>
        <end position="78"/>
    </location>
</feature>
<gene>
    <name evidence="4" type="primary">nad6</name>
</gene>
<geneLocation type="mitochondrion" evidence="4"/>
<keyword evidence="2" id="KW-0812">Transmembrane</keyword>
<dbReference type="InterPro" id="IPR001457">
    <property type="entry name" value="NADH_UbQ/plastoQ_OxRdtase_su6"/>
</dbReference>
<feature type="transmembrane region" description="Helical" evidence="2">
    <location>
        <begin position="143"/>
        <end position="161"/>
    </location>
</feature>
<proteinExistence type="inferred from homology"/>
<comment type="catalytic activity">
    <reaction evidence="2">
        <text>a ubiquinone + NADH + 5 H(+)(in) = a ubiquinol + NAD(+) + 4 H(+)(out)</text>
        <dbReference type="Rhea" id="RHEA:29091"/>
        <dbReference type="Rhea" id="RHEA-COMP:9565"/>
        <dbReference type="Rhea" id="RHEA-COMP:9566"/>
        <dbReference type="ChEBI" id="CHEBI:15378"/>
        <dbReference type="ChEBI" id="CHEBI:16389"/>
        <dbReference type="ChEBI" id="CHEBI:17976"/>
        <dbReference type="ChEBI" id="CHEBI:57540"/>
        <dbReference type="ChEBI" id="CHEBI:57945"/>
        <dbReference type="EC" id="7.1.1.2"/>
    </reaction>
</comment>
<dbReference type="EMBL" id="JN700946">
    <property type="protein sequence ID" value="AER54590.1"/>
    <property type="molecule type" value="Genomic_DNA"/>
</dbReference>
<dbReference type="AlphaFoldDB" id="G9ISU1"/>
<reference evidence="4" key="1">
    <citation type="journal article" date="2012" name="Genome Biol. Evol.">
        <title>Evolution of linear mitochondrial genomes in medusozoan cnidarians.</title>
        <authorList>
            <person name="Kayal E."/>
            <person name="Bentlage B."/>
            <person name="Collins A.G."/>
            <person name="Kayal M."/>
            <person name="Pirro S."/>
            <person name="Lavrov D.V."/>
        </authorList>
    </citation>
    <scope>NUCLEOTIDE SEQUENCE</scope>
</reference>
<evidence type="ECO:0000256" key="2">
    <source>
        <dbReference type="RuleBase" id="RU004430"/>
    </source>
</evidence>
<feature type="chain" id="PRO_5003522629" description="NADH-ubiquinone oxidoreductase chain 6" evidence="3">
    <location>
        <begin position="23"/>
        <end position="184"/>
    </location>
</feature>
<keyword evidence="2" id="KW-0520">NAD</keyword>
<keyword evidence="2" id="KW-0679">Respiratory chain</keyword>
<keyword evidence="4" id="KW-0560">Oxidoreductase</keyword>
<keyword evidence="2" id="KW-0472">Membrane</keyword>
<feature type="transmembrane region" description="Helical" evidence="2">
    <location>
        <begin position="84"/>
        <end position="105"/>
    </location>
</feature>
<keyword evidence="2" id="KW-0249">Electron transport</keyword>
<keyword evidence="2" id="KW-1133">Transmembrane helix</keyword>
<dbReference type="EC" id="7.1.1.2" evidence="2"/>
<dbReference type="GO" id="GO:0016491">
    <property type="term" value="F:oxidoreductase activity"/>
    <property type="evidence" value="ECO:0007669"/>
    <property type="project" value="UniProtKB-KW"/>
</dbReference>
<keyword evidence="2" id="KW-0813">Transport</keyword>
<keyword evidence="3" id="KW-0732">Signal</keyword>
<evidence type="ECO:0000313" key="4">
    <source>
        <dbReference type="EMBL" id="AER54590.1"/>
    </source>
</evidence>
<name>G9ISU1_LUCJA</name>
<evidence type="ECO:0000256" key="1">
    <source>
        <dbReference type="ARBA" id="ARBA00021095"/>
    </source>
</evidence>
<comment type="similarity">
    <text evidence="2">Belongs to the complex I subunit 6 family.</text>
</comment>
<dbReference type="GO" id="GO:0031966">
    <property type="term" value="C:mitochondrial membrane"/>
    <property type="evidence" value="ECO:0007669"/>
    <property type="project" value="UniProtKB-SubCell"/>
</dbReference>
<evidence type="ECO:0000256" key="3">
    <source>
        <dbReference type="SAM" id="SignalP"/>
    </source>
</evidence>
<dbReference type="GO" id="GO:0008137">
    <property type="term" value="F:NADH dehydrogenase (ubiquinone) activity"/>
    <property type="evidence" value="ECO:0007669"/>
    <property type="project" value="UniProtKB-UniRule"/>
</dbReference>
<keyword evidence="2" id="KW-1278">Translocase</keyword>
<dbReference type="Gene3D" id="1.20.120.1200">
    <property type="entry name" value="NADH-ubiquinone/plastoquinone oxidoreductase chain 6, subunit NuoJ"/>
    <property type="match status" value="1"/>
</dbReference>
<sequence>MLYLLPFLLVGILLTGCQVIGARNPIHSVFWLVITFIQTALILVLLGLDFIAFMTIIVYVGAIAILFLFVILMLQLTTHYQESWWVYGPSLLFISSLLFSGGYIAHIPYGGTLNFNLIQPLAVAPSSNVVTLGSFFYQQYSLIFVGVAMILLVAMVGAMALSKVTSSPWLRQQSLFNQAQRQCS</sequence>
<dbReference type="PANTHER" id="PTHR33269">
    <property type="entry name" value="NADH-UBIQUINONE OXIDOREDUCTASE CHAIN 6"/>
    <property type="match status" value="1"/>
</dbReference>
<dbReference type="Pfam" id="PF00499">
    <property type="entry name" value="Oxidored_q3"/>
    <property type="match status" value="1"/>
</dbReference>
<dbReference type="PANTHER" id="PTHR33269:SF17">
    <property type="entry name" value="NADH-UBIQUINONE OXIDOREDUCTASE CHAIN 6"/>
    <property type="match status" value="1"/>
</dbReference>
<keyword evidence="2" id="KW-0830">Ubiquinone</keyword>